<proteinExistence type="predicted"/>
<organism evidence="2 3">
    <name type="scientific">Oceanirhabdus seepicola</name>
    <dbReference type="NCBI Taxonomy" id="2828781"/>
    <lineage>
        <taxon>Bacteria</taxon>
        <taxon>Bacillati</taxon>
        <taxon>Bacillota</taxon>
        <taxon>Clostridia</taxon>
        <taxon>Eubacteriales</taxon>
        <taxon>Clostridiaceae</taxon>
        <taxon>Oceanirhabdus</taxon>
    </lineage>
</organism>
<dbReference type="Pfam" id="PF12670">
    <property type="entry name" value="DUF3792"/>
    <property type="match status" value="1"/>
</dbReference>
<protein>
    <submittedName>
        <fullName evidence="2">TIGR04086 family membrane protein</fullName>
    </submittedName>
</protein>
<accession>A0A9J6P9X7</accession>
<dbReference type="AlphaFoldDB" id="A0A9J6P9X7"/>
<dbReference type="InterPro" id="IPR023804">
    <property type="entry name" value="DUF3792_TM"/>
</dbReference>
<comment type="caution">
    <text evidence="2">The sequence shown here is derived from an EMBL/GenBank/DDBJ whole genome shotgun (WGS) entry which is preliminary data.</text>
</comment>
<dbReference type="EMBL" id="JAGSOJ010000006">
    <property type="protein sequence ID" value="MCM1992577.1"/>
    <property type="molecule type" value="Genomic_DNA"/>
</dbReference>
<dbReference type="Proteomes" id="UP001056429">
    <property type="component" value="Unassembled WGS sequence"/>
</dbReference>
<keyword evidence="1" id="KW-0812">Transmembrane</keyword>
<keyword evidence="1" id="KW-0472">Membrane</keyword>
<feature type="transmembrane region" description="Helical" evidence="1">
    <location>
        <begin position="7"/>
        <end position="31"/>
    </location>
</feature>
<feature type="transmembrane region" description="Helical" evidence="1">
    <location>
        <begin position="102"/>
        <end position="120"/>
    </location>
</feature>
<sequence length="122" mass="12987">MYKKINYICVGQGAIRACVVTLILLIIFTGITSIFGDNDSVKSVVYMIITCLSVLYGASYAASKAGKKGWLVGLMVAAIYSVCIYLASIGAGRESVFVMRDVVRFCLALVVGTLSGMLGINI</sequence>
<evidence type="ECO:0000313" key="3">
    <source>
        <dbReference type="Proteomes" id="UP001056429"/>
    </source>
</evidence>
<reference evidence="2" key="2">
    <citation type="submission" date="2021-04" db="EMBL/GenBank/DDBJ databases">
        <authorList>
            <person name="Dong X."/>
        </authorList>
    </citation>
    <scope>NUCLEOTIDE SEQUENCE</scope>
    <source>
        <strain evidence="2">ZWT</strain>
    </source>
</reference>
<dbReference type="NCBIfam" id="TIGR04086">
    <property type="entry name" value="TIGR04086_membr"/>
    <property type="match status" value="1"/>
</dbReference>
<evidence type="ECO:0000256" key="1">
    <source>
        <dbReference type="SAM" id="Phobius"/>
    </source>
</evidence>
<feature type="transmembrane region" description="Helical" evidence="1">
    <location>
        <begin position="69"/>
        <end position="90"/>
    </location>
</feature>
<dbReference type="RefSeq" id="WP_250861743.1">
    <property type="nucleotide sequence ID" value="NZ_JAGSOJ010000006.1"/>
</dbReference>
<feature type="transmembrane region" description="Helical" evidence="1">
    <location>
        <begin position="43"/>
        <end position="62"/>
    </location>
</feature>
<reference evidence="2" key="1">
    <citation type="journal article" date="2021" name="mSystems">
        <title>Bacteria and Archaea Synergistically Convert Glycine Betaine to Biogenic Methane in the Formosa Cold Seep of the South China Sea.</title>
        <authorList>
            <person name="Li L."/>
            <person name="Zhang W."/>
            <person name="Zhang S."/>
            <person name="Song L."/>
            <person name="Sun Q."/>
            <person name="Zhang H."/>
            <person name="Xiang H."/>
            <person name="Dong X."/>
        </authorList>
    </citation>
    <scope>NUCLEOTIDE SEQUENCE</scope>
    <source>
        <strain evidence="2">ZWT</strain>
    </source>
</reference>
<evidence type="ECO:0000313" key="2">
    <source>
        <dbReference type="EMBL" id="MCM1992577.1"/>
    </source>
</evidence>
<gene>
    <name evidence="2" type="ORF">KDK92_22920</name>
</gene>
<keyword evidence="1" id="KW-1133">Transmembrane helix</keyword>
<keyword evidence="3" id="KW-1185">Reference proteome</keyword>
<name>A0A9J6P9X7_9CLOT</name>